<dbReference type="PROSITE" id="PS50994">
    <property type="entry name" value="INTEGRASE"/>
    <property type="match status" value="1"/>
</dbReference>
<dbReference type="Pfam" id="PF09299">
    <property type="entry name" value="Mu-transpos_C"/>
    <property type="match status" value="1"/>
</dbReference>
<dbReference type="Pfam" id="PF00665">
    <property type="entry name" value="rve"/>
    <property type="match status" value="1"/>
</dbReference>
<feature type="domain" description="Integrase catalytic" evidence="2">
    <location>
        <begin position="155"/>
        <end position="321"/>
    </location>
</feature>
<dbReference type="InterPro" id="IPR012337">
    <property type="entry name" value="RNaseH-like_sf"/>
</dbReference>
<dbReference type="GO" id="GO:0003676">
    <property type="term" value="F:nucleic acid binding"/>
    <property type="evidence" value="ECO:0007669"/>
    <property type="project" value="InterPro"/>
</dbReference>
<dbReference type="GO" id="GO:0015074">
    <property type="term" value="P:DNA integration"/>
    <property type="evidence" value="ECO:0007669"/>
    <property type="project" value="InterPro"/>
</dbReference>
<dbReference type="InterPro" id="IPR009057">
    <property type="entry name" value="Homeodomain-like_sf"/>
</dbReference>
<dbReference type="InterPro" id="IPR001584">
    <property type="entry name" value="Integrase_cat-core"/>
</dbReference>
<dbReference type="PANTHER" id="PTHR35004">
    <property type="entry name" value="TRANSPOSASE RV3428C-RELATED"/>
    <property type="match status" value="1"/>
</dbReference>
<dbReference type="Pfam" id="PF13518">
    <property type="entry name" value="HTH_28"/>
    <property type="match status" value="1"/>
</dbReference>
<sequence>MSPSEDEDRRRAERARQVGLFRYGLIQDLIDTKLTTRQRGKLARELAAKEHTDPFGRQVRVARGTLDRWARHYRAGGFPALVPAQRQVTPRTPVEVLDLAAALKKENPARTAAQIQRILRTTQGWSPTDRTLQRHFADAGLTGASGEKSVFGRFEATRGNELWTGDALHGPKIGGRKTYLFAFIDDHSRAIVGHRFGFAEDTVRLAAALRPALSARGVPESIYVDNGSAFVDTWLLRACASLAVRLTHSKPGRPQGRGKIERFFRTVRDQFLVELDEERVGQIEHLAELNRLFTAWVETVYHRTVHSETGQPPIERWLGSIPRPLPLPSPADLREAFLWSEFRTVTKTATVSLHGNSYEVDPMLVGMKVELVFDPFDLTEIEVRTSGKSAGKAVPHRVGRHTHPKARPETPPESAPPTGIDYLKILDETHKANTAKGINYSSLMDDGRGPR</sequence>
<dbReference type="Gene3D" id="3.30.420.10">
    <property type="entry name" value="Ribonuclease H-like superfamily/Ribonuclease H"/>
    <property type="match status" value="1"/>
</dbReference>
<proteinExistence type="predicted"/>
<dbReference type="SUPFAM" id="SSF46689">
    <property type="entry name" value="Homeodomain-like"/>
    <property type="match status" value="1"/>
</dbReference>
<dbReference type="AlphaFoldDB" id="A0AAU3IBL9"/>
<dbReference type="InterPro" id="IPR036397">
    <property type="entry name" value="RNaseH_sf"/>
</dbReference>
<organism evidence="3">
    <name type="scientific">Streptomyces sp. NBC_01393</name>
    <dbReference type="NCBI Taxonomy" id="2903851"/>
    <lineage>
        <taxon>Bacteria</taxon>
        <taxon>Bacillati</taxon>
        <taxon>Actinomycetota</taxon>
        <taxon>Actinomycetes</taxon>
        <taxon>Kitasatosporales</taxon>
        <taxon>Streptomycetaceae</taxon>
        <taxon>Streptomyces</taxon>
    </lineage>
</organism>
<dbReference type="InterPro" id="IPR015378">
    <property type="entry name" value="Transposase-like_Mu_C"/>
</dbReference>
<name>A0AAU3IBL9_9ACTN</name>
<dbReference type="EMBL" id="CP109546">
    <property type="protein sequence ID" value="WTZ13968.1"/>
    <property type="molecule type" value="Genomic_DNA"/>
</dbReference>
<dbReference type="InterPro" id="IPR055247">
    <property type="entry name" value="InsJ-like_HTH"/>
</dbReference>
<evidence type="ECO:0000313" key="3">
    <source>
        <dbReference type="EMBL" id="WTZ13968.1"/>
    </source>
</evidence>
<dbReference type="SUPFAM" id="SSF53098">
    <property type="entry name" value="Ribonuclease H-like"/>
    <property type="match status" value="1"/>
</dbReference>
<evidence type="ECO:0000256" key="1">
    <source>
        <dbReference type="SAM" id="MobiDB-lite"/>
    </source>
</evidence>
<evidence type="ECO:0000259" key="2">
    <source>
        <dbReference type="PROSITE" id="PS50994"/>
    </source>
</evidence>
<dbReference type="PANTHER" id="PTHR35004:SF6">
    <property type="entry name" value="TRANSPOSASE"/>
    <property type="match status" value="1"/>
</dbReference>
<accession>A0AAU3IBL9</accession>
<feature type="region of interest" description="Disordered" evidence="1">
    <location>
        <begin position="387"/>
        <end position="420"/>
    </location>
</feature>
<gene>
    <name evidence="3" type="ORF">OG699_42035</name>
</gene>
<protein>
    <submittedName>
        <fullName evidence="3">DDE-type integrase/transposase/recombinase</fullName>
    </submittedName>
</protein>
<feature type="compositionally biased region" description="Basic residues" evidence="1">
    <location>
        <begin position="394"/>
        <end position="405"/>
    </location>
</feature>
<reference evidence="3" key="1">
    <citation type="submission" date="2022-10" db="EMBL/GenBank/DDBJ databases">
        <title>The complete genomes of actinobacterial strains from the NBC collection.</title>
        <authorList>
            <person name="Joergensen T.S."/>
            <person name="Alvarez Arevalo M."/>
            <person name="Sterndorff E.B."/>
            <person name="Faurdal D."/>
            <person name="Vuksanovic O."/>
            <person name="Mourched A.-S."/>
            <person name="Charusanti P."/>
            <person name="Shaw S."/>
            <person name="Blin K."/>
            <person name="Weber T."/>
        </authorList>
    </citation>
    <scope>NUCLEOTIDE SEQUENCE</scope>
    <source>
        <strain evidence="3">NBC_01393</strain>
    </source>
</reference>